<dbReference type="EMBL" id="FNEM01000014">
    <property type="protein sequence ID" value="SDJ84425.1"/>
    <property type="molecule type" value="Genomic_DNA"/>
</dbReference>
<keyword evidence="8" id="KW-1185">Reference proteome</keyword>
<evidence type="ECO:0000256" key="2">
    <source>
        <dbReference type="ARBA" id="ARBA00022692"/>
    </source>
</evidence>
<keyword evidence="3 5" id="KW-1133">Transmembrane helix</keyword>
<evidence type="ECO:0000256" key="1">
    <source>
        <dbReference type="ARBA" id="ARBA00004141"/>
    </source>
</evidence>
<dbReference type="InterPro" id="IPR007829">
    <property type="entry name" value="TM2"/>
</dbReference>
<evidence type="ECO:0000259" key="6">
    <source>
        <dbReference type="Pfam" id="PF05154"/>
    </source>
</evidence>
<organism evidence="7 8">
    <name type="scientific">Ferrimonas sediminum</name>
    <dbReference type="NCBI Taxonomy" id="718193"/>
    <lineage>
        <taxon>Bacteria</taxon>
        <taxon>Pseudomonadati</taxon>
        <taxon>Pseudomonadota</taxon>
        <taxon>Gammaproteobacteria</taxon>
        <taxon>Alteromonadales</taxon>
        <taxon>Ferrimonadaceae</taxon>
        <taxon>Ferrimonas</taxon>
    </lineage>
</organism>
<sequence length="108" mass="11936">MQHACSQCGTKLDLEMIVCSGCGAGQHMDAFAGVDPDVKLKSRRKTAWLSLFLGGFGAHKFYLGQPFKGAAYLLFCWTLVPSALGVVEAIRTFKMTSLQFQFRQRQLA</sequence>
<dbReference type="Proteomes" id="UP000199527">
    <property type="component" value="Unassembled WGS sequence"/>
</dbReference>
<dbReference type="OrthoDB" id="9816361at2"/>
<name>A0A1G8X3J6_9GAMM</name>
<reference evidence="8" key="1">
    <citation type="submission" date="2016-10" db="EMBL/GenBank/DDBJ databases">
        <authorList>
            <person name="Varghese N."/>
            <person name="Submissions S."/>
        </authorList>
    </citation>
    <scope>NUCLEOTIDE SEQUENCE [LARGE SCALE GENOMIC DNA]</scope>
    <source>
        <strain evidence="8">DSM 23317</strain>
    </source>
</reference>
<evidence type="ECO:0000313" key="8">
    <source>
        <dbReference type="Proteomes" id="UP000199527"/>
    </source>
</evidence>
<keyword evidence="4 5" id="KW-0472">Membrane</keyword>
<evidence type="ECO:0000256" key="5">
    <source>
        <dbReference type="SAM" id="Phobius"/>
    </source>
</evidence>
<dbReference type="Pfam" id="PF05154">
    <property type="entry name" value="TM2"/>
    <property type="match status" value="1"/>
</dbReference>
<dbReference type="GO" id="GO:0016020">
    <property type="term" value="C:membrane"/>
    <property type="evidence" value="ECO:0007669"/>
    <property type="project" value="UniProtKB-SubCell"/>
</dbReference>
<gene>
    <name evidence="7" type="ORF">SAMN04488540_11460</name>
</gene>
<dbReference type="RefSeq" id="WP_090366770.1">
    <property type="nucleotide sequence ID" value="NZ_FNEM01000014.1"/>
</dbReference>
<feature type="transmembrane region" description="Helical" evidence="5">
    <location>
        <begin position="46"/>
        <end position="63"/>
    </location>
</feature>
<comment type="subcellular location">
    <subcellularLocation>
        <location evidence="1">Membrane</location>
        <topology evidence="1">Multi-pass membrane protein</topology>
    </subcellularLocation>
</comment>
<keyword evidence="2 5" id="KW-0812">Transmembrane</keyword>
<dbReference type="AlphaFoldDB" id="A0A1G8X3J6"/>
<evidence type="ECO:0000256" key="3">
    <source>
        <dbReference type="ARBA" id="ARBA00022989"/>
    </source>
</evidence>
<protein>
    <submittedName>
        <fullName evidence="7">TM2 domain-containing protein</fullName>
    </submittedName>
</protein>
<evidence type="ECO:0000256" key="4">
    <source>
        <dbReference type="ARBA" id="ARBA00023136"/>
    </source>
</evidence>
<feature type="domain" description="TM2" evidence="6">
    <location>
        <begin position="46"/>
        <end position="87"/>
    </location>
</feature>
<evidence type="ECO:0000313" key="7">
    <source>
        <dbReference type="EMBL" id="SDJ84425.1"/>
    </source>
</evidence>
<feature type="transmembrane region" description="Helical" evidence="5">
    <location>
        <begin position="69"/>
        <end position="90"/>
    </location>
</feature>
<accession>A0A1G8X3J6</accession>
<proteinExistence type="predicted"/>